<evidence type="ECO:0008006" key="3">
    <source>
        <dbReference type="Google" id="ProtNLM"/>
    </source>
</evidence>
<sequence>MSCEAIEKDIYERILILQEPRPIIETLKFSDQHKKLLDNVLLDKLKLDGEFEIDEEEATEEVIRGYKMIREKNDPRVFVLPIRIEEKFDTHALADTGSNINAEPMGILKDVLCQVGVTKIIAKFMIFDIPVDKDVPIDVGRIRNKHEESHEDKEEYTMKRDKNGKPIYGPKFAKYLNCDDPMDRALAL</sequence>
<comment type="caution">
    <text evidence="1">The sequence shown here is derived from an EMBL/GenBank/DDBJ whole genome shotgun (WGS) entry which is preliminary data.</text>
</comment>
<accession>A0ABQ4Y9X0</accession>
<evidence type="ECO:0000313" key="1">
    <source>
        <dbReference type="EMBL" id="GJS73927.1"/>
    </source>
</evidence>
<dbReference type="EMBL" id="BQNB010010193">
    <property type="protein sequence ID" value="GJS73927.1"/>
    <property type="molecule type" value="Genomic_DNA"/>
</dbReference>
<reference evidence="1" key="1">
    <citation type="journal article" date="2022" name="Int. J. Mol. Sci.">
        <title>Draft Genome of Tanacetum Coccineum: Genomic Comparison of Closely Related Tanacetum-Family Plants.</title>
        <authorList>
            <person name="Yamashiro T."/>
            <person name="Shiraishi A."/>
            <person name="Nakayama K."/>
            <person name="Satake H."/>
        </authorList>
    </citation>
    <scope>NUCLEOTIDE SEQUENCE</scope>
</reference>
<name>A0ABQ4Y9X0_9ASTR</name>
<dbReference type="Proteomes" id="UP001151760">
    <property type="component" value="Unassembled WGS sequence"/>
</dbReference>
<gene>
    <name evidence="1" type="ORF">Tco_0706768</name>
</gene>
<protein>
    <recommendedName>
        <fullName evidence="3">DNA-directed RNA polymerase</fullName>
    </recommendedName>
</protein>
<reference evidence="1" key="2">
    <citation type="submission" date="2022-01" db="EMBL/GenBank/DDBJ databases">
        <authorList>
            <person name="Yamashiro T."/>
            <person name="Shiraishi A."/>
            <person name="Satake H."/>
            <person name="Nakayama K."/>
        </authorList>
    </citation>
    <scope>NUCLEOTIDE SEQUENCE</scope>
</reference>
<evidence type="ECO:0000313" key="2">
    <source>
        <dbReference type="Proteomes" id="UP001151760"/>
    </source>
</evidence>
<proteinExistence type="predicted"/>
<keyword evidence="2" id="KW-1185">Reference proteome</keyword>
<organism evidence="1 2">
    <name type="scientific">Tanacetum coccineum</name>
    <dbReference type="NCBI Taxonomy" id="301880"/>
    <lineage>
        <taxon>Eukaryota</taxon>
        <taxon>Viridiplantae</taxon>
        <taxon>Streptophyta</taxon>
        <taxon>Embryophyta</taxon>
        <taxon>Tracheophyta</taxon>
        <taxon>Spermatophyta</taxon>
        <taxon>Magnoliopsida</taxon>
        <taxon>eudicotyledons</taxon>
        <taxon>Gunneridae</taxon>
        <taxon>Pentapetalae</taxon>
        <taxon>asterids</taxon>
        <taxon>campanulids</taxon>
        <taxon>Asterales</taxon>
        <taxon>Asteraceae</taxon>
        <taxon>Asteroideae</taxon>
        <taxon>Anthemideae</taxon>
        <taxon>Anthemidinae</taxon>
        <taxon>Tanacetum</taxon>
    </lineage>
</organism>